<comment type="caution">
    <text evidence="1">The sequence shown here is derived from an EMBL/GenBank/DDBJ whole genome shotgun (WGS) entry which is preliminary data.</text>
</comment>
<keyword evidence="2" id="KW-1185">Reference proteome</keyword>
<organism evidence="1 2">
    <name type="scientific">Vespula squamosa</name>
    <name type="common">Southern yellow jacket</name>
    <name type="synonym">Wasp</name>
    <dbReference type="NCBI Taxonomy" id="30214"/>
    <lineage>
        <taxon>Eukaryota</taxon>
        <taxon>Metazoa</taxon>
        <taxon>Ecdysozoa</taxon>
        <taxon>Arthropoda</taxon>
        <taxon>Hexapoda</taxon>
        <taxon>Insecta</taxon>
        <taxon>Pterygota</taxon>
        <taxon>Neoptera</taxon>
        <taxon>Endopterygota</taxon>
        <taxon>Hymenoptera</taxon>
        <taxon>Apocrita</taxon>
        <taxon>Aculeata</taxon>
        <taxon>Vespoidea</taxon>
        <taxon>Vespidae</taxon>
        <taxon>Vespinae</taxon>
        <taxon>Vespula</taxon>
    </lineage>
</organism>
<reference evidence="1 2" key="1">
    <citation type="journal article" date="2024" name="Ann. Entomol. Soc. Am.">
        <title>Genomic analyses of the southern and eastern yellowjacket wasps (Hymenoptera: Vespidae) reveal evolutionary signatures of social life.</title>
        <authorList>
            <person name="Catto M.A."/>
            <person name="Caine P.B."/>
            <person name="Orr S.E."/>
            <person name="Hunt B.G."/>
            <person name="Goodisman M.A.D."/>
        </authorList>
    </citation>
    <scope>NUCLEOTIDE SEQUENCE [LARGE SCALE GENOMIC DNA]</scope>
    <source>
        <strain evidence="1">233</strain>
        <tissue evidence="1">Head and thorax</tissue>
    </source>
</reference>
<accession>A0ABD2B3D2</accession>
<evidence type="ECO:0000313" key="2">
    <source>
        <dbReference type="Proteomes" id="UP001607302"/>
    </source>
</evidence>
<evidence type="ECO:0000313" key="1">
    <source>
        <dbReference type="EMBL" id="KAL2727234.1"/>
    </source>
</evidence>
<dbReference type="Proteomes" id="UP001607302">
    <property type="component" value="Unassembled WGS sequence"/>
</dbReference>
<dbReference type="AlphaFoldDB" id="A0ABD2B3D2"/>
<protein>
    <submittedName>
        <fullName evidence="1">Uncharacterized protein</fullName>
    </submittedName>
</protein>
<name>A0ABD2B3D2_VESSQ</name>
<sequence>MNAPLFAYASEELCNSSKKENVRNFENRKSKLLITGHDGDSSGGSVVGFGSRNTDKQKKDRWEVLNERYCHETLIRRSHPARIDGVDFQAPLSKFNYKLERVFTEFEEKAAPFVLLCTVATLLLVMLTELLQVMKYFSTNYLKEILSTMYVNAKNIIVDQFVVCIKDGTISRLTFFQLVLSISKHPNSFSLETAQTQIILQYRYNGQDEESSLISPSASRISLLKEDTLTTKLSRMRREKITLARSILALRNNRERRMKNFYIVILIEFLSADPSKEWNFLAKANSALRSCHFQHIAP</sequence>
<dbReference type="EMBL" id="JAUDFV010000133">
    <property type="protein sequence ID" value="KAL2727234.1"/>
    <property type="molecule type" value="Genomic_DNA"/>
</dbReference>
<proteinExistence type="predicted"/>
<gene>
    <name evidence="1" type="ORF">V1478_007512</name>
</gene>